<dbReference type="Pfam" id="PF13439">
    <property type="entry name" value="Glyco_transf_4"/>
    <property type="match status" value="1"/>
</dbReference>
<comment type="caution">
    <text evidence="3">The sequence shown here is derived from an EMBL/GenBank/DDBJ whole genome shotgun (WGS) entry which is preliminary data.</text>
</comment>
<feature type="domain" description="Glycosyltransferase subfamily 4-like N-terminal" evidence="2">
    <location>
        <begin position="15"/>
        <end position="175"/>
    </location>
</feature>
<dbReference type="EMBL" id="JAROYP010000001">
    <property type="protein sequence ID" value="MDH5159350.1"/>
    <property type="molecule type" value="Genomic_DNA"/>
</dbReference>
<protein>
    <submittedName>
        <fullName evidence="3">Glycosyltransferase</fullName>
        <ecNumber evidence="3">2.4.-.-</ecNumber>
    </submittedName>
</protein>
<keyword evidence="3" id="KW-0808">Transferase</keyword>
<dbReference type="InterPro" id="IPR001296">
    <property type="entry name" value="Glyco_trans_1"/>
</dbReference>
<gene>
    <name evidence="3" type="ORF">P5X88_00260</name>
</gene>
<dbReference type="Pfam" id="PF00534">
    <property type="entry name" value="Glycos_transf_1"/>
    <property type="match status" value="1"/>
</dbReference>
<dbReference type="Proteomes" id="UP001159179">
    <property type="component" value="Unassembled WGS sequence"/>
</dbReference>
<name>A0AAW6SMI7_9BACI</name>
<feature type="domain" description="Glycosyl transferase family 1" evidence="1">
    <location>
        <begin position="188"/>
        <end position="337"/>
    </location>
</feature>
<organism evidence="3 4">
    <name type="scientific">Heyndrickxia oleronia</name>
    <dbReference type="NCBI Taxonomy" id="38875"/>
    <lineage>
        <taxon>Bacteria</taxon>
        <taxon>Bacillati</taxon>
        <taxon>Bacillota</taxon>
        <taxon>Bacilli</taxon>
        <taxon>Bacillales</taxon>
        <taxon>Bacillaceae</taxon>
        <taxon>Heyndrickxia</taxon>
    </lineage>
</organism>
<evidence type="ECO:0000259" key="1">
    <source>
        <dbReference type="Pfam" id="PF00534"/>
    </source>
</evidence>
<evidence type="ECO:0000259" key="2">
    <source>
        <dbReference type="Pfam" id="PF13439"/>
    </source>
</evidence>
<accession>A0AAW6SMI7</accession>
<dbReference type="RefSeq" id="WP_071975909.1">
    <property type="nucleotide sequence ID" value="NZ_JAMATW010000001.1"/>
</dbReference>
<evidence type="ECO:0000313" key="4">
    <source>
        <dbReference type="Proteomes" id="UP001159179"/>
    </source>
</evidence>
<dbReference type="SUPFAM" id="SSF53756">
    <property type="entry name" value="UDP-Glycosyltransferase/glycogen phosphorylase"/>
    <property type="match status" value="1"/>
</dbReference>
<reference evidence="3" key="1">
    <citation type="submission" date="2023-03" db="EMBL/GenBank/DDBJ databases">
        <title>Bacterial isolates from washroom surfaces on a university campus.</title>
        <authorList>
            <person name="Holman D.B."/>
            <person name="Gzyl K.E."/>
            <person name="Taheri A.E."/>
        </authorList>
    </citation>
    <scope>NUCLEOTIDE SEQUENCE</scope>
    <source>
        <strain evidence="3">RD03</strain>
    </source>
</reference>
<dbReference type="PANTHER" id="PTHR12526">
    <property type="entry name" value="GLYCOSYLTRANSFERASE"/>
    <property type="match status" value="1"/>
</dbReference>
<dbReference type="PANTHER" id="PTHR12526:SF630">
    <property type="entry name" value="GLYCOSYLTRANSFERASE"/>
    <property type="match status" value="1"/>
</dbReference>
<sequence length="361" mass="41041">MSKTKIALVVPSLVIGGAENVVFQLTKALHRETDIDLIVICLSIRKNTLFEYELSNQGIQVIYLNNKGKLSVITVFLLWKYLSKFKPKIVHTHLHSSLYVFPWIFFHDSLLLHTIHSTPRFEFSSRIIRLMKILYKRRIAIPIAISEKIKLEAAKLYKLPLDNIEHVKNPVNLEKFKRKDKAVSHQPLVKFIHVARLDPQKNQRLLLEAFAILCKNGTDATLTIVGDGDLREQLEALASSLKIQDRVYFIGSINDVEQYLNCSDIFVLSSINEGLPLSILEAMAMGLPIISTNVGGIGDVVQENGILVESENIKALSNAMMKLAKDKDLRLKMSEASFRLVKQFDISIIAHEYKKLYLKYS</sequence>
<dbReference type="GO" id="GO:0016757">
    <property type="term" value="F:glycosyltransferase activity"/>
    <property type="evidence" value="ECO:0007669"/>
    <property type="project" value="UniProtKB-KW"/>
</dbReference>
<proteinExistence type="predicted"/>
<dbReference type="Gene3D" id="3.40.50.2000">
    <property type="entry name" value="Glycogen Phosphorylase B"/>
    <property type="match status" value="2"/>
</dbReference>
<keyword evidence="3" id="KW-0328">Glycosyltransferase</keyword>
<dbReference type="AlphaFoldDB" id="A0AAW6SMI7"/>
<evidence type="ECO:0000313" key="3">
    <source>
        <dbReference type="EMBL" id="MDH5159350.1"/>
    </source>
</evidence>
<dbReference type="InterPro" id="IPR028098">
    <property type="entry name" value="Glyco_trans_4-like_N"/>
</dbReference>
<dbReference type="EC" id="2.4.-.-" evidence="3"/>